<name>A0A9C7PUT1_9RHOD</name>
<reference evidence="8" key="2">
    <citation type="submission" date="2022-01" db="EMBL/GenBank/DDBJ databases">
        <authorList>
            <person name="Hirooka S."/>
            <person name="Miyagishima S.Y."/>
        </authorList>
    </citation>
    <scope>NUCLEOTIDE SEQUENCE</scope>
    <source>
        <strain evidence="8">NBRC 102759</strain>
    </source>
</reference>
<dbReference type="InterPro" id="IPR013752">
    <property type="entry name" value="KPA_reductase"/>
</dbReference>
<dbReference type="InterPro" id="IPR013328">
    <property type="entry name" value="6PGD_dom2"/>
</dbReference>
<evidence type="ECO:0000256" key="3">
    <source>
        <dbReference type="ARBA" id="ARBA00022857"/>
    </source>
</evidence>
<dbReference type="Gene3D" id="1.10.1040.10">
    <property type="entry name" value="N-(1-d-carboxylethyl)-l-norvaline Dehydrogenase, domain 2"/>
    <property type="match status" value="1"/>
</dbReference>
<sequence length="339" mass="37726">MKSLVVVGNGSLGLWWCFHLTQLQKKSLCKAFLVTRTEESAQSINEKGIIVEDKTSAAYVFDKNNRTMLNTSNTVCFHCPSFSNLKQLSEKLQGYADILLLCVKQYHLKSALENCTELLSSKGVAVSFCNGIGNLETVASFVGANRAAAAITYEAVERINSRTIIHWSSGRTIFADTLTYSPELNANLQFLHDILKQQNLPIELLNSVDARKEMWKKLAVNCVINPLATIIRVRNGLLSDRIPESLFEGICWEIVRTAERSGIILDHSDLMVQISETIKNSSRNICSTLQDIQNGRPTEIEALNGAVAHLARKYGLSVPYCETLFHLVKAMEARQDTTA</sequence>
<proteinExistence type="inferred from homology"/>
<dbReference type="EC" id="1.1.1.169" evidence="2"/>
<accession>A0A9C7PUT1</accession>
<evidence type="ECO:0000256" key="4">
    <source>
        <dbReference type="ARBA" id="ARBA00023002"/>
    </source>
</evidence>
<dbReference type="GO" id="GO:0015940">
    <property type="term" value="P:pantothenate biosynthetic process"/>
    <property type="evidence" value="ECO:0007669"/>
    <property type="project" value="InterPro"/>
</dbReference>
<evidence type="ECO:0000256" key="1">
    <source>
        <dbReference type="ARBA" id="ARBA00007870"/>
    </source>
</evidence>
<evidence type="ECO:0000313" key="8">
    <source>
        <dbReference type="EMBL" id="GJQ10002.1"/>
    </source>
</evidence>
<dbReference type="GO" id="GO:0005737">
    <property type="term" value="C:cytoplasm"/>
    <property type="evidence" value="ECO:0007669"/>
    <property type="project" value="TreeGrafter"/>
</dbReference>
<gene>
    <name evidence="8" type="ORF">GpartN1_g1793.t1</name>
</gene>
<dbReference type="EMBL" id="BQMJ01000012">
    <property type="protein sequence ID" value="GJQ10002.1"/>
    <property type="molecule type" value="Genomic_DNA"/>
</dbReference>
<dbReference type="Pfam" id="PF08546">
    <property type="entry name" value="ApbA_C"/>
    <property type="match status" value="1"/>
</dbReference>
<dbReference type="InterPro" id="IPR003710">
    <property type="entry name" value="ApbA"/>
</dbReference>
<keyword evidence="3" id="KW-0521">NADP</keyword>
<keyword evidence="9" id="KW-1185">Reference proteome</keyword>
<dbReference type="PANTHER" id="PTHR43765">
    <property type="entry name" value="2-DEHYDROPANTOATE 2-REDUCTASE-RELATED"/>
    <property type="match status" value="1"/>
</dbReference>
<feature type="domain" description="Ketopantoate reductase N-terminal" evidence="6">
    <location>
        <begin position="5"/>
        <end position="176"/>
    </location>
</feature>
<evidence type="ECO:0000256" key="5">
    <source>
        <dbReference type="ARBA" id="ARBA00032024"/>
    </source>
</evidence>
<dbReference type="SUPFAM" id="SSF51735">
    <property type="entry name" value="NAD(P)-binding Rossmann-fold domains"/>
    <property type="match status" value="1"/>
</dbReference>
<feature type="domain" description="Ketopantoate reductase C-terminal" evidence="7">
    <location>
        <begin position="210"/>
        <end position="332"/>
    </location>
</feature>
<dbReference type="InterPro" id="IPR008927">
    <property type="entry name" value="6-PGluconate_DH-like_C_sf"/>
</dbReference>
<evidence type="ECO:0000259" key="7">
    <source>
        <dbReference type="Pfam" id="PF08546"/>
    </source>
</evidence>
<dbReference type="Proteomes" id="UP001061958">
    <property type="component" value="Unassembled WGS sequence"/>
</dbReference>
<dbReference type="GO" id="GO:0050661">
    <property type="term" value="F:NADP binding"/>
    <property type="evidence" value="ECO:0007669"/>
    <property type="project" value="TreeGrafter"/>
</dbReference>
<dbReference type="NCBIfam" id="TIGR00745">
    <property type="entry name" value="apbA_panE"/>
    <property type="match status" value="1"/>
</dbReference>
<dbReference type="OrthoDB" id="73846at2759"/>
<comment type="similarity">
    <text evidence="1">Belongs to the ketopantoate reductase family.</text>
</comment>
<dbReference type="InterPro" id="IPR013332">
    <property type="entry name" value="KPR_N"/>
</dbReference>
<evidence type="ECO:0000259" key="6">
    <source>
        <dbReference type="Pfam" id="PF02558"/>
    </source>
</evidence>
<evidence type="ECO:0000313" key="9">
    <source>
        <dbReference type="Proteomes" id="UP001061958"/>
    </source>
</evidence>
<dbReference type="SUPFAM" id="SSF48179">
    <property type="entry name" value="6-phosphogluconate dehydrogenase C-terminal domain-like"/>
    <property type="match status" value="1"/>
</dbReference>
<keyword evidence="4" id="KW-0560">Oxidoreductase</keyword>
<organism evidence="8 9">
    <name type="scientific">Galdieria partita</name>
    <dbReference type="NCBI Taxonomy" id="83374"/>
    <lineage>
        <taxon>Eukaryota</taxon>
        <taxon>Rhodophyta</taxon>
        <taxon>Bangiophyceae</taxon>
        <taxon>Galdieriales</taxon>
        <taxon>Galdieriaceae</taxon>
        <taxon>Galdieria</taxon>
    </lineage>
</organism>
<comment type="caution">
    <text evidence="8">The sequence shown here is derived from an EMBL/GenBank/DDBJ whole genome shotgun (WGS) entry which is preliminary data.</text>
</comment>
<dbReference type="InterPro" id="IPR050838">
    <property type="entry name" value="Ketopantoate_reductase"/>
</dbReference>
<evidence type="ECO:0000256" key="2">
    <source>
        <dbReference type="ARBA" id="ARBA00013014"/>
    </source>
</evidence>
<dbReference type="Gene3D" id="3.40.50.720">
    <property type="entry name" value="NAD(P)-binding Rossmann-like Domain"/>
    <property type="match status" value="1"/>
</dbReference>
<reference evidence="8" key="1">
    <citation type="journal article" date="2022" name="Proc. Natl. Acad. Sci. U.S.A.">
        <title>Life cycle and functional genomics of the unicellular red alga Galdieria for elucidating algal and plant evolution and industrial use.</title>
        <authorList>
            <person name="Hirooka S."/>
            <person name="Itabashi T."/>
            <person name="Ichinose T.M."/>
            <person name="Onuma R."/>
            <person name="Fujiwara T."/>
            <person name="Yamashita S."/>
            <person name="Jong L.W."/>
            <person name="Tomita R."/>
            <person name="Iwane A.H."/>
            <person name="Miyagishima S.Y."/>
        </authorList>
    </citation>
    <scope>NUCLEOTIDE SEQUENCE</scope>
    <source>
        <strain evidence="8">NBRC 102759</strain>
    </source>
</reference>
<protein>
    <recommendedName>
        <fullName evidence="2">2-dehydropantoate 2-reductase</fullName>
        <ecNumber evidence="2">1.1.1.169</ecNumber>
    </recommendedName>
    <alternativeName>
        <fullName evidence="5">Ketopantoate reductase</fullName>
    </alternativeName>
</protein>
<dbReference type="AlphaFoldDB" id="A0A9C7PUT1"/>
<dbReference type="InterPro" id="IPR036291">
    <property type="entry name" value="NAD(P)-bd_dom_sf"/>
</dbReference>
<dbReference type="Pfam" id="PF02558">
    <property type="entry name" value="ApbA"/>
    <property type="match status" value="1"/>
</dbReference>
<dbReference type="GO" id="GO:0008677">
    <property type="term" value="F:2-dehydropantoate 2-reductase activity"/>
    <property type="evidence" value="ECO:0007669"/>
    <property type="project" value="UniProtKB-EC"/>
</dbReference>
<dbReference type="PANTHER" id="PTHR43765:SF2">
    <property type="entry name" value="2-DEHYDROPANTOATE 2-REDUCTASE"/>
    <property type="match status" value="1"/>
</dbReference>